<protein>
    <submittedName>
        <fullName evidence="2">Uncharacterized protein</fullName>
    </submittedName>
</protein>
<evidence type="ECO:0000313" key="3">
    <source>
        <dbReference type="Proteomes" id="UP001432027"/>
    </source>
</evidence>
<dbReference type="Proteomes" id="UP001432027">
    <property type="component" value="Unassembled WGS sequence"/>
</dbReference>
<reference evidence="2" key="1">
    <citation type="submission" date="2023-10" db="EMBL/GenBank/DDBJ databases">
        <title>Genome assembly of Pristionchus species.</title>
        <authorList>
            <person name="Yoshida K."/>
            <person name="Sommer R.J."/>
        </authorList>
    </citation>
    <scope>NUCLEOTIDE SEQUENCE</scope>
    <source>
        <strain evidence="2">RS0144</strain>
    </source>
</reference>
<feature type="region of interest" description="Disordered" evidence="1">
    <location>
        <begin position="89"/>
        <end position="124"/>
    </location>
</feature>
<feature type="compositionally biased region" description="Low complexity" evidence="1">
    <location>
        <begin position="1"/>
        <end position="22"/>
    </location>
</feature>
<evidence type="ECO:0000313" key="2">
    <source>
        <dbReference type="EMBL" id="GMT05449.1"/>
    </source>
</evidence>
<sequence>LPVDAPEPATAAAAPVADAAPAAAPPPARKRGRPSKSVVPQVQQSEAQSDSAVLDQSATDEPMLHVDASEPVTAAAAAAASAVNLVPTAAAATSPTDPPPSRKRGRTSKSLAHNVPGGGELPPDKVRFEMNFRCR</sequence>
<feature type="region of interest" description="Disordered" evidence="1">
    <location>
        <begin position="1"/>
        <end position="70"/>
    </location>
</feature>
<keyword evidence="3" id="KW-1185">Reference proteome</keyword>
<accession>A0AAV5UET0</accession>
<feature type="compositionally biased region" description="Polar residues" evidence="1">
    <location>
        <begin position="38"/>
        <end position="59"/>
    </location>
</feature>
<gene>
    <name evidence="2" type="ORF">PENTCL1PPCAC_27623</name>
</gene>
<evidence type="ECO:0000256" key="1">
    <source>
        <dbReference type="SAM" id="MobiDB-lite"/>
    </source>
</evidence>
<name>A0AAV5UET0_9BILA</name>
<feature type="non-terminal residue" evidence="2">
    <location>
        <position position="1"/>
    </location>
</feature>
<comment type="caution">
    <text evidence="2">The sequence shown here is derived from an EMBL/GenBank/DDBJ whole genome shotgun (WGS) entry which is preliminary data.</text>
</comment>
<organism evidence="2 3">
    <name type="scientific">Pristionchus entomophagus</name>
    <dbReference type="NCBI Taxonomy" id="358040"/>
    <lineage>
        <taxon>Eukaryota</taxon>
        <taxon>Metazoa</taxon>
        <taxon>Ecdysozoa</taxon>
        <taxon>Nematoda</taxon>
        <taxon>Chromadorea</taxon>
        <taxon>Rhabditida</taxon>
        <taxon>Rhabditina</taxon>
        <taxon>Diplogasteromorpha</taxon>
        <taxon>Diplogasteroidea</taxon>
        <taxon>Neodiplogasteridae</taxon>
        <taxon>Pristionchus</taxon>
    </lineage>
</organism>
<dbReference type="EMBL" id="BTSX01000006">
    <property type="protein sequence ID" value="GMT05449.1"/>
    <property type="molecule type" value="Genomic_DNA"/>
</dbReference>
<dbReference type="AlphaFoldDB" id="A0AAV5UET0"/>
<proteinExistence type="predicted"/>